<dbReference type="PANTHER" id="PTHR23147">
    <property type="entry name" value="SERINE/ARGININE RICH SPLICING FACTOR"/>
    <property type="match status" value="1"/>
</dbReference>
<dbReference type="InterPro" id="IPR000504">
    <property type="entry name" value="RRM_dom"/>
</dbReference>
<dbReference type="PROSITE" id="PS50102">
    <property type="entry name" value="RRM"/>
    <property type="match status" value="1"/>
</dbReference>
<dbReference type="GO" id="GO:0003723">
    <property type="term" value="F:RNA binding"/>
    <property type="evidence" value="ECO:0007669"/>
    <property type="project" value="UniProtKB-UniRule"/>
</dbReference>
<sequence>MGRLSHNTDANGWTWTFRKNNNNITKPIGNPFQRTKEDDVLQISTSVFVSNFPDKVSAKDLWNACKQYGRVVDSFIPNRRSKMGKRFGFVRFIKVFDVERLVGNLCTMWIGNYRLHANLARFIRPGVKKNFDNGHGEKKDSSEGVKKDNGVRDKSNSYAHIVKGRSSEHYEKEDNPALVLDDLCVNQQEFSCCVNGKVKEFGSLVNLKMALRNDGFSDIELRYLGGLLVMIVFTSVESKENFLAKVGTKSWFSQVVQASSDFAVDGRVTWVDIEGIPLKLWSDNTFKRVASKWGTLLYVESTEGGNCHCKRVCILKTGVINIFESFKVVFKGKVFWVRAKETLGWTPDFDEQSDDESESDNEQFEDVIKEDIGEYEEEELGEAEVSEVQETVAEKEIPNADDGKEVNQSDDPFGIYPLLNKNKSKENIESDSMGSIKYPPGFTPREEGECSDHNVNERVILTSQVDKGNNVGEERNKNGQNGNKKDGLESLNAFQVEDLEAEVSYDEVKKVVWDCGIDKSPDYAFLPIYV</sequence>
<evidence type="ECO:0000313" key="8">
    <source>
        <dbReference type="Proteomes" id="UP000245207"/>
    </source>
</evidence>
<accession>A0A2U1M1K9</accession>
<feature type="compositionally biased region" description="Basic and acidic residues" evidence="5">
    <location>
        <begin position="472"/>
        <end position="488"/>
    </location>
</feature>
<evidence type="ECO:0000256" key="2">
    <source>
        <dbReference type="ARBA" id="ARBA00022728"/>
    </source>
</evidence>
<keyword evidence="8" id="KW-1185">Reference proteome</keyword>
<dbReference type="Pfam" id="PF00076">
    <property type="entry name" value="RRM_1"/>
    <property type="match status" value="1"/>
</dbReference>
<feature type="region of interest" description="Disordered" evidence="5">
    <location>
        <begin position="133"/>
        <end position="152"/>
    </location>
</feature>
<keyword evidence="4" id="KW-0694">RNA-binding</keyword>
<dbReference type="EMBL" id="PKPP01006857">
    <property type="protein sequence ID" value="PWA55127.1"/>
    <property type="molecule type" value="Genomic_DNA"/>
</dbReference>
<organism evidence="7 8">
    <name type="scientific">Artemisia annua</name>
    <name type="common">Sweet wormwood</name>
    <dbReference type="NCBI Taxonomy" id="35608"/>
    <lineage>
        <taxon>Eukaryota</taxon>
        <taxon>Viridiplantae</taxon>
        <taxon>Streptophyta</taxon>
        <taxon>Embryophyta</taxon>
        <taxon>Tracheophyta</taxon>
        <taxon>Spermatophyta</taxon>
        <taxon>Magnoliopsida</taxon>
        <taxon>eudicotyledons</taxon>
        <taxon>Gunneridae</taxon>
        <taxon>Pentapetalae</taxon>
        <taxon>asterids</taxon>
        <taxon>campanulids</taxon>
        <taxon>Asterales</taxon>
        <taxon>Asteraceae</taxon>
        <taxon>Asteroideae</taxon>
        <taxon>Anthemideae</taxon>
        <taxon>Artemisiinae</taxon>
        <taxon>Artemisia</taxon>
    </lineage>
</organism>
<keyword evidence="2" id="KW-0747">Spliceosome</keyword>
<reference evidence="7 8" key="1">
    <citation type="journal article" date="2018" name="Mol. Plant">
        <title>The genome of Artemisia annua provides insight into the evolution of Asteraceae family and artemisinin biosynthesis.</title>
        <authorList>
            <person name="Shen Q."/>
            <person name="Zhang L."/>
            <person name="Liao Z."/>
            <person name="Wang S."/>
            <person name="Yan T."/>
            <person name="Shi P."/>
            <person name="Liu M."/>
            <person name="Fu X."/>
            <person name="Pan Q."/>
            <person name="Wang Y."/>
            <person name="Lv Z."/>
            <person name="Lu X."/>
            <person name="Zhang F."/>
            <person name="Jiang W."/>
            <person name="Ma Y."/>
            <person name="Chen M."/>
            <person name="Hao X."/>
            <person name="Li L."/>
            <person name="Tang Y."/>
            <person name="Lv G."/>
            <person name="Zhou Y."/>
            <person name="Sun X."/>
            <person name="Brodelius P.E."/>
            <person name="Rose J.K.C."/>
            <person name="Tang K."/>
        </authorList>
    </citation>
    <scope>NUCLEOTIDE SEQUENCE [LARGE SCALE GENOMIC DNA]</scope>
    <source>
        <strain evidence="8">cv. Huhao1</strain>
        <tissue evidence="7">Leaf</tissue>
    </source>
</reference>
<gene>
    <name evidence="7" type="ORF">CTI12_AA429930</name>
</gene>
<dbReference type="GO" id="GO:0008380">
    <property type="term" value="P:RNA splicing"/>
    <property type="evidence" value="ECO:0007669"/>
    <property type="project" value="UniProtKB-KW"/>
</dbReference>
<dbReference type="InterPro" id="IPR050907">
    <property type="entry name" value="SRSF"/>
</dbReference>
<keyword evidence="3" id="KW-0508">mRNA splicing</keyword>
<proteinExistence type="predicted"/>
<dbReference type="AlphaFoldDB" id="A0A2U1M1K9"/>
<dbReference type="OrthoDB" id="999103at2759"/>
<name>A0A2U1M1K9_ARTAN</name>
<keyword evidence="1" id="KW-0507">mRNA processing</keyword>
<evidence type="ECO:0000256" key="3">
    <source>
        <dbReference type="ARBA" id="ARBA00023187"/>
    </source>
</evidence>
<dbReference type="InterPro" id="IPR035979">
    <property type="entry name" value="RBD_domain_sf"/>
</dbReference>
<evidence type="ECO:0000256" key="5">
    <source>
        <dbReference type="SAM" id="MobiDB-lite"/>
    </source>
</evidence>
<evidence type="ECO:0000256" key="1">
    <source>
        <dbReference type="ARBA" id="ARBA00022664"/>
    </source>
</evidence>
<evidence type="ECO:0000256" key="4">
    <source>
        <dbReference type="PROSITE-ProRule" id="PRU00176"/>
    </source>
</evidence>
<dbReference type="GO" id="GO:0005681">
    <property type="term" value="C:spliceosomal complex"/>
    <property type="evidence" value="ECO:0007669"/>
    <property type="project" value="UniProtKB-KW"/>
</dbReference>
<comment type="caution">
    <text evidence="7">The sequence shown here is derived from an EMBL/GenBank/DDBJ whole genome shotgun (WGS) entry which is preliminary data.</text>
</comment>
<dbReference type="InterPro" id="IPR012677">
    <property type="entry name" value="Nucleotide-bd_a/b_plait_sf"/>
</dbReference>
<dbReference type="CDD" id="cd00590">
    <property type="entry name" value="RRM_SF"/>
    <property type="match status" value="1"/>
</dbReference>
<dbReference type="SMART" id="SM00360">
    <property type="entry name" value="RRM"/>
    <property type="match status" value="1"/>
</dbReference>
<evidence type="ECO:0000313" key="7">
    <source>
        <dbReference type="EMBL" id="PWA55127.1"/>
    </source>
</evidence>
<protein>
    <recommendedName>
        <fullName evidence="6">RRM domain-containing protein</fullName>
    </recommendedName>
</protein>
<dbReference type="Proteomes" id="UP000245207">
    <property type="component" value="Unassembled WGS sequence"/>
</dbReference>
<evidence type="ECO:0000259" key="6">
    <source>
        <dbReference type="PROSITE" id="PS50102"/>
    </source>
</evidence>
<dbReference type="GO" id="GO:0006397">
    <property type="term" value="P:mRNA processing"/>
    <property type="evidence" value="ECO:0007669"/>
    <property type="project" value="UniProtKB-KW"/>
</dbReference>
<dbReference type="SUPFAM" id="SSF54928">
    <property type="entry name" value="RNA-binding domain, RBD"/>
    <property type="match status" value="1"/>
</dbReference>
<dbReference type="Gene3D" id="3.30.70.330">
    <property type="match status" value="1"/>
</dbReference>
<feature type="domain" description="RRM" evidence="6">
    <location>
        <begin position="45"/>
        <end position="122"/>
    </location>
</feature>
<feature type="region of interest" description="Disordered" evidence="5">
    <location>
        <begin position="465"/>
        <end position="489"/>
    </location>
</feature>